<name>A0AAX3MTI0_9BACL</name>
<feature type="transmembrane region" description="Helical" evidence="3">
    <location>
        <begin position="325"/>
        <end position="344"/>
    </location>
</feature>
<evidence type="ECO:0000313" key="8">
    <source>
        <dbReference type="Proteomes" id="UP001221519"/>
    </source>
</evidence>
<dbReference type="InterPro" id="IPR050623">
    <property type="entry name" value="Glucan_succinyl_AcylTrfase"/>
</dbReference>
<keyword evidence="3" id="KW-1133">Transmembrane helix</keyword>
<evidence type="ECO:0000313" key="6">
    <source>
        <dbReference type="EMBL" id="WDI00222.1"/>
    </source>
</evidence>
<dbReference type="EMBL" id="CP118101">
    <property type="protein sequence ID" value="WDH80537.1"/>
    <property type="molecule type" value="Genomic_DNA"/>
</dbReference>
<dbReference type="Proteomes" id="UP001221519">
    <property type="component" value="Chromosome"/>
</dbReference>
<reference evidence="5 8" key="1">
    <citation type="submission" date="2023-02" db="EMBL/GenBank/DDBJ databases">
        <title>Pathogen: clinical or host-associated sample.</title>
        <authorList>
            <person name="Hergert J."/>
            <person name="Casey R."/>
            <person name="Wagner J."/>
            <person name="Young E.L."/>
            <person name="Oakeson K.F."/>
        </authorList>
    </citation>
    <scope>NUCLEOTIDE SEQUENCE</scope>
    <source>
        <strain evidence="6 8">2022CK-00829</strain>
        <strain evidence="5">2022CK-00830</strain>
    </source>
</reference>
<comment type="similarity">
    <text evidence="2">Belongs to the acyltransferase 3 family.</text>
</comment>
<dbReference type="RefSeq" id="WP_052511945.1">
    <property type="nucleotide sequence ID" value="NZ_CP118101.1"/>
</dbReference>
<keyword evidence="3" id="KW-0472">Membrane</keyword>
<keyword evidence="3" id="KW-0812">Transmembrane</keyword>
<evidence type="ECO:0000313" key="7">
    <source>
        <dbReference type="Proteomes" id="UP001220962"/>
    </source>
</evidence>
<dbReference type="AlphaFoldDB" id="A0AAX3MTI0"/>
<dbReference type="EMBL" id="CP118108">
    <property type="protein sequence ID" value="WDI00222.1"/>
    <property type="molecule type" value="Genomic_DNA"/>
</dbReference>
<dbReference type="GO" id="GO:0016747">
    <property type="term" value="F:acyltransferase activity, transferring groups other than amino-acyl groups"/>
    <property type="evidence" value="ECO:0007669"/>
    <property type="project" value="InterPro"/>
</dbReference>
<protein>
    <submittedName>
        <fullName evidence="5">Acyltransferase family protein</fullName>
    </submittedName>
</protein>
<keyword evidence="5" id="KW-0808">Transferase</keyword>
<dbReference type="PANTHER" id="PTHR36927">
    <property type="entry name" value="BLR4337 PROTEIN"/>
    <property type="match status" value="1"/>
</dbReference>
<dbReference type="Proteomes" id="UP001220962">
    <property type="component" value="Chromosome"/>
</dbReference>
<evidence type="ECO:0000313" key="5">
    <source>
        <dbReference type="EMBL" id="WDH80537.1"/>
    </source>
</evidence>
<sequence>MTRIRESTVNNRLFYMDRLRTFLTILVVFHHAATTYAVPGSWYFYDTLQKPDASFVLMLLFVFINQAFFMGLFFFIAGYFVPSSSDRKGPKSFLKDRLIRLGISLIVYIFLISPVILYTTTLHYSASDSNEVSFWEFYRTQILSFAITEPGPLWFLLALLVFNSVYALVRMVRKDSAPKKSIPFPSVKLLLLTATLIGLVTFGIRQIFPIGKLIFGLNFGYFPAYIVLFIAGIIAYRNQWLTNIPRRTVKIMGIIALIFLPILPIAALILNPTLSTGGGLNSNAFIYAIWEPFVGFGISLLLLAVYRKYRNQTNKFQRSVDSASYTVYIIHSLVLIAYSIWLHNAQMPPFIEFLILGGLGTITSYLLAILIRKIPYAKKVL</sequence>
<keyword evidence="8" id="KW-1185">Reference proteome</keyword>
<keyword evidence="5" id="KW-0012">Acyltransferase</keyword>
<dbReference type="PANTHER" id="PTHR36927:SF4">
    <property type="entry name" value="BLR5718 PROTEIN"/>
    <property type="match status" value="1"/>
</dbReference>
<proteinExistence type="inferred from homology"/>
<feature type="transmembrane region" description="Helical" evidence="3">
    <location>
        <begin position="53"/>
        <end position="77"/>
    </location>
</feature>
<organism evidence="5 7">
    <name type="scientific">Paenibacillus urinalis</name>
    <dbReference type="NCBI Taxonomy" id="521520"/>
    <lineage>
        <taxon>Bacteria</taxon>
        <taxon>Bacillati</taxon>
        <taxon>Bacillota</taxon>
        <taxon>Bacilli</taxon>
        <taxon>Bacillales</taxon>
        <taxon>Paenibacillaceae</taxon>
        <taxon>Paenibacillus</taxon>
    </lineage>
</organism>
<evidence type="ECO:0000256" key="3">
    <source>
        <dbReference type="SAM" id="Phobius"/>
    </source>
</evidence>
<comment type="subcellular location">
    <subcellularLocation>
        <location evidence="1">Membrane</location>
    </subcellularLocation>
</comment>
<feature type="transmembrane region" description="Helical" evidence="3">
    <location>
        <begin position="98"/>
        <end position="118"/>
    </location>
</feature>
<feature type="transmembrane region" description="Helical" evidence="3">
    <location>
        <begin position="214"/>
        <end position="236"/>
    </location>
</feature>
<feature type="transmembrane region" description="Helical" evidence="3">
    <location>
        <begin position="153"/>
        <end position="169"/>
    </location>
</feature>
<feature type="transmembrane region" description="Helical" evidence="3">
    <location>
        <begin position="285"/>
        <end position="305"/>
    </location>
</feature>
<feature type="transmembrane region" description="Helical" evidence="3">
    <location>
        <begin position="189"/>
        <end position="208"/>
    </location>
</feature>
<evidence type="ECO:0000259" key="4">
    <source>
        <dbReference type="Pfam" id="PF01757"/>
    </source>
</evidence>
<gene>
    <name evidence="5" type="ORF">PUW23_13285</name>
    <name evidence="6" type="ORF">PUW25_12950</name>
</gene>
<dbReference type="Pfam" id="PF01757">
    <property type="entry name" value="Acyl_transf_3"/>
    <property type="match status" value="1"/>
</dbReference>
<dbReference type="InterPro" id="IPR002656">
    <property type="entry name" value="Acyl_transf_3_dom"/>
</dbReference>
<feature type="domain" description="Acyltransferase 3" evidence="4">
    <location>
        <begin position="15"/>
        <end position="368"/>
    </location>
</feature>
<feature type="transmembrane region" description="Helical" evidence="3">
    <location>
        <begin position="248"/>
        <end position="270"/>
    </location>
</feature>
<accession>A0AAX3MTI0</accession>
<feature type="transmembrane region" description="Helical" evidence="3">
    <location>
        <begin position="350"/>
        <end position="371"/>
    </location>
</feature>
<evidence type="ECO:0000256" key="2">
    <source>
        <dbReference type="ARBA" id="ARBA00007400"/>
    </source>
</evidence>
<evidence type="ECO:0000256" key="1">
    <source>
        <dbReference type="ARBA" id="ARBA00004370"/>
    </source>
</evidence>